<proteinExistence type="predicted"/>
<dbReference type="OrthoDB" id="9113660at2"/>
<evidence type="ECO:0000256" key="1">
    <source>
        <dbReference type="SAM" id="SignalP"/>
    </source>
</evidence>
<protein>
    <recommendedName>
        <fullName evidence="6">RND transporter</fullName>
    </recommendedName>
</protein>
<reference evidence="4 5" key="1">
    <citation type="submission" date="2016-04" db="EMBL/GenBank/DDBJ databases">
        <title>Reclassification of Paraburkholderia panaciterrae (Farh et al. 2015) Dobritsa &amp; Samadpour 2016 as a later homotypic synonym of Paraburkholderia ginsengiterrae (Farh et al. 2015) Dobritsa &amp; Samadpour 2016.</title>
        <authorList>
            <person name="Dobritsa A.P."/>
            <person name="Kutumbaka K."/>
            <person name="Samadpour M."/>
        </authorList>
    </citation>
    <scope>NUCLEOTIDE SEQUENCE [LARGE SCALE GENOMIC DNA]</scope>
    <source>
        <strain evidence="2 5">DCY85</strain>
        <strain evidence="3 4">DCY85-1</strain>
    </source>
</reference>
<evidence type="ECO:0000313" key="2">
    <source>
        <dbReference type="EMBL" id="OAJ55249.1"/>
    </source>
</evidence>
<evidence type="ECO:0000313" key="4">
    <source>
        <dbReference type="Proteomes" id="UP000077961"/>
    </source>
</evidence>
<dbReference type="Proteomes" id="UP000077961">
    <property type="component" value="Unassembled WGS sequence"/>
</dbReference>
<dbReference type="Proteomes" id="UP000078116">
    <property type="component" value="Unassembled WGS sequence"/>
</dbReference>
<evidence type="ECO:0000313" key="3">
    <source>
        <dbReference type="EMBL" id="OAJ55655.1"/>
    </source>
</evidence>
<sequence length="202" mass="20783">MRSGFRHSTLAIALALGAALSAGPFTMASAQTATAAASSPDAVGAAALVEVTAHVTHIDASTNSVTLRGPRGDSMVVDVAPEVGDVKKLKIGDEVHIAYKGALLLSADKIDAKGIRSRVENEATIPASGGGTAQVKSVQVVATVQKIDRKKREVTLRGPNRSVTLQVAPDVPLEKLKVGDSIRADYQSATAIQVTRGGAPIQ</sequence>
<evidence type="ECO:0008006" key="6">
    <source>
        <dbReference type="Google" id="ProtNLM"/>
    </source>
</evidence>
<feature type="chain" id="PRO_5008393425" description="RND transporter" evidence="1">
    <location>
        <begin position="31"/>
        <end position="202"/>
    </location>
</feature>
<comment type="caution">
    <text evidence="2">The sequence shown here is derived from an EMBL/GenBank/DDBJ whole genome shotgun (WGS) entry which is preliminary data.</text>
</comment>
<organism evidence="2 5">
    <name type="scientific">Paraburkholderia ginsengiterrae</name>
    <dbReference type="NCBI Taxonomy" id="1462993"/>
    <lineage>
        <taxon>Bacteria</taxon>
        <taxon>Pseudomonadati</taxon>
        <taxon>Pseudomonadota</taxon>
        <taxon>Betaproteobacteria</taxon>
        <taxon>Burkholderiales</taxon>
        <taxon>Burkholderiaceae</taxon>
        <taxon>Paraburkholderia</taxon>
    </lineage>
</organism>
<accession>A0A1A9N1M7</accession>
<keyword evidence="1" id="KW-0732">Signal</keyword>
<dbReference type="RefSeq" id="WP_064270091.1">
    <property type="nucleotide sequence ID" value="NZ_LXJZ01000190.1"/>
</dbReference>
<keyword evidence="4" id="KW-1185">Reference proteome</keyword>
<evidence type="ECO:0000313" key="5">
    <source>
        <dbReference type="Proteomes" id="UP000078116"/>
    </source>
</evidence>
<gene>
    <name evidence="3" type="ORF">A6V36_34505</name>
    <name evidence="2" type="ORF">A6V37_33290</name>
</gene>
<dbReference type="EMBL" id="LXKA01000343">
    <property type="protein sequence ID" value="OAJ55249.1"/>
    <property type="molecule type" value="Genomic_DNA"/>
</dbReference>
<feature type="signal peptide" evidence="1">
    <location>
        <begin position="1"/>
        <end position="30"/>
    </location>
</feature>
<dbReference type="EMBL" id="LXJZ01000190">
    <property type="protein sequence ID" value="OAJ55655.1"/>
    <property type="molecule type" value="Genomic_DNA"/>
</dbReference>
<dbReference type="AlphaFoldDB" id="A0A1A9N1M7"/>
<name>A0A1A9N1M7_9BURK</name>
<dbReference type="STRING" id="1462993.A6V36_34505"/>